<feature type="chain" id="PRO_5012553383" description="Beta-lactamase-inhibitor-like PepSY-like domain-containing protein" evidence="1">
    <location>
        <begin position="24"/>
        <end position="115"/>
    </location>
</feature>
<name>A0A1Y1T4X6_9FLAO</name>
<dbReference type="RefSeq" id="WP_084841208.1">
    <property type="nucleotide sequence ID" value="NZ_ARYN01000006.1"/>
</dbReference>
<reference evidence="2 3" key="1">
    <citation type="submission" date="2013-04" db="EMBL/GenBank/DDBJ databases">
        <title>Zunongwangia sp. 22II14-10F7 Genome Sequencing.</title>
        <authorList>
            <person name="Lai Q."/>
            <person name="Shao Z."/>
        </authorList>
    </citation>
    <scope>NUCLEOTIDE SEQUENCE [LARGE SCALE GENOMIC DNA]</scope>
    <source>
        <strain evidence="2 3">22II14-10F7</strain>
    </source>
</reference>
<dbReference type="Proteomes" id="UP000192746">
    <property type="component" value="Unassembled WGS sequence"/>
</dbReference>
<dbReference type="OrthoDB" id="1099258at2"/>
<keyword evidence="1" id="KW-0732">Signal</keyword>
<evidence type="ECO:0000313" key="2">
    <source>
        <dbReference type="EMBL" id="ORL46097.1"/>
    </source>
</evidence>
<dbReference type="AlphaFoldDB" id="A0A1Y1T4X6"/>
<evidence type="ECO:0000256" key="1">
    <source>
        <dbReference type="SAM" id="SignalP"/>
    </source>
</evidence>
<comment type="caution">
    <text evidence="2">The sequence shown here is derived from an EMBL/GenBank/DDBJ whole genome shotgun (WGS) entry which is preliminary data.</text>
</comment>
<protein>
    <recommendedName>
        <fullName evidence="4">Beta-lactamase-inhibitor-like PepSY-like domain-containing protein</fullName>
    </recommendedName>
</protein>
<evidence type="ECO:0008006" key="4">
    <source>
        <dbReference type="Google" id="ProtNLM"/>
    </source>
</evidence>
<keyword evidence="3" id="KW-1185">Reference proteome</keyword>
<evidence type="ECO:0000313" key="3">
    <source>
        <dbReference type="Proteomes" id="UP000192746"/>
    </source>
</evidence>
<organism evidence="2 3">
    <name type="scientific">Zunongwangia atlantica 22II14-10F7</name>
    <dbReference type="NCBI Taxonomy" id="1185767"/>
    <lineage>
        <taxon>Bacteria</taxon>
        <taxon>Pseudomonadati</taxon>
        <taxon>Bacteroidota</taxon>
        <taxon>Flavobacteriia</taxon>
        <taxon>Flavobacteriales</taxon>
        <taxon>Flavobacteriaceae</taxon>
        <taxon>Zunongwangia</taxon>
    </lineage>
</organism>
<dbReference type="EMBL" id="ARYN01000006">
    <property type="protein sequence ID" value="ORL46097.1"/>
    <property type="molecule type" value="Genomic_DNA"/>
</dbReference>
<sequence>MKKSVFSVMAVAGLFFATQTMQAQEEPVEETTEEVEAEVAPEMAGFEMIDVLALPQPVKDATMTEFNAVASEAWVKLENDEKIYKLNVATDGEVKTVYATANGEWLKEDEVIDAN</sequence>
<proteinExistence type="predicted"/>
<gene>
    <name evidence="2" type="ORF">IIF7_08251</name>
</gene>
<feature type="signal peptide" evidence="1">
    <location>
        <begin position="1"/>
        <end position="23"/>
    </location>
</feature>
<accession>A0A1Y1T4X6</accession>